<proteinExistence type="inferred from homology"/>
<sequence length="149" mass="17030">MKILVDADAMPVKKEIVNVAKEFHLPVIMFADTSHLIDDGYSKVITVDKGRDSVDMKLVQYVKANDIVITQDYGVATMVLAKQAFAMHPNGFLFQADNLDQLLFERYLSQKSRRAGIKTSGPKKRSKGANHLFEFEFRKLVQRVYFMIK</sequence>
<comment type="similarity">
    <text evidence="1 2">Belongs to the UPF0178 family.</text>
</comment>
<dbReference type="EMBL" id="LSKU01000001">
    <property type="protein sequence ID" value="KXG44984.1"/>
    <property type="molecule type" value="Genomic_DNA"/>
</dbReference>
<gene>
    <name evidence="3" type="ORF">U473_02870</name>
</gene>
<protein>
    <recommendedName>
        <fullName evidence="2">UPF0178 protein U473_02870</fullName>
    </recommendedName>
</protein>
<organism evidence="3 4">
    <name type="scientific">Tepidibacillus decaturensis</name>
    <dbReference type="NCBI Taxonomy" id="1413211"/>
    <lineage>
        <taxon>Bacteria</taxon>
        <taxon>Bacillati</taxon>
        <taxon>Bacillota</taxon>
        <taxon>Bacilli</taxon>
        <taxon>Bacillales</taxon>
        <taxon>Bacillaceae</taxon>
        <taxon>Tepidibacillus</taxon>
    </lineage>
</organism>
<evidence type="ECO:0000256" key="2">
    <source>
        <dbReference type="HAMAP-Rule" id="MF_00489"/>
    </source>
</evidence>
<evidence type="ECO:0000313" key="3">
    <source>
        <dbReference type="EMBL" id="KXG44984.1"/>
    </source>
</evidence>
<dbReference type="PANTHER" id="PTHR35146:SF1">
    <property type="entry name" value="UPF0178 PROTEIN YAII"/>
    <property type="match status" value="1"/>
</dbReference>
<dbReference type="PANTHER" id="PTHR35146">
    <property type="entry name" value="UPF0178 PROTEIN YAII"/>
    <property type="match status" value="1"/>
</dbReference>
<dbReference type="Proteomes" id="UP000070352">
    <property type="component" value="Unassembled WGS sequence"/>
</dbReference>
<comment type="caution">
    <text evidence="3">The sequence shown here is derived from an EMBL/GenBank/DDBJ whole genome shotgun (WGS) entry which is preliminary data.</text>
</comment>
<accession>A0A135L7J7</accession>
<dbReference type="InterPro" id="IPR003791">
    <property type="entry name" value="UPF0178"/>
</dbReference>
<reference evidence="3 4" key="1">
    <citation type="submission" date="2016-02" db="EMBL/GenBank/DDBJ databases">
        <title>Draft Genome for Tepidibacillus decaturensis nov. sp. Strain Z9, an Anaerobic, Moderately Thermophilic and Heterotrophic Bacterium from Deep Subsurface of the Illinois Basin, USA.</title>
        <authorList>
            <person name="Dong Y."/>
            <person name="Chang J.Y."/>
            <person name="Sanford R."/>
            <person name="Fouke B.W."/>
        </authorList>
    </citation>
    <scope>NUCLEOTIDE SEQUENCE [LARGE SCALE GENOMIC DNA]</scope>
    <source>
        <strain evidence="3 4">Z9</strain>
    </source>
</reference>
<dbReference type="HAMAP" id="MF_00489">
    <property type="entry name" value="UPF0178"/>
    <property type="match status" value="1"/>
</dbReference>
<dbReference type="Pfam" id="PF02639">
    <property type="entry name" value="DUF188"/>
    <property type="match status" value="1"/>
</dbReference>
<evidence type="ECO:0000313" key="4">
    <source>
        <dbReference type="Proteomes" id="UP000070352"/>
    </source>
</evidence>
<dbReference type="OrthoDB" id="9798918at2"/>
<name>A0A135L7J7_9BACI</name>
<dbReference type="NCBIfam" id="NF001095">
    <property type="entry name" value="PRK00124.1"/>
    <property type="match status" value="1"/>
</dbReference>
<keyword evidence="4" id="KW-1185">Reference proteome</keyword>
<evidence type="ECO:0000256" key="1">
    <source>
        <dbReference type="ARBA" id="ARBA00008522"/>
    </source>
</evidence>
<dbReference type="AlphaFoldDB" id="A0A135L7J7"/>